<dbReference type="EMBL" id="NIDE01000018">
    <property type="protein sequence ID" value="OWK35328.1"/>
    <property type="molecule type" value="Genomic_DNA"/>
</dbReference>
<name>A0A225D9W6_9BACT</name>
<protein>
    <submittedName>
        <fullName evidence="1">Uncharacterized protein</fullName>
    </submittedName>
</protein>
<gene>
    <name evidence="1" type="ORF">FRUB_09489</name>
</gene>
<organism evidence="1 2">
    <name type="scientific">Fimbriiglobus ruber</name>
    <dbReference type="NCBI Taxonomy" id="1908690"/>
    <lineage>
        <taxon>Bacteria</taxon>
        <taxon>Pseudomonadati</taxon>
        <taxon>Planctomycetota</taxon>
        <taxon>Planctomycetia</taxon>
        <taxon>Gemmatales</taxon>
        <taxon>Gemmataceae</taxon>
        <taxon>Fimbriiglobus</taxon>
    </lineage>
</organism>
<dbReference type="AlphaFoldDB" id="A0A225D9W6"/>
<dbReference type="Proteomes" id="UP000214646">
    <property type="component" value="Unassembled WGS sequence"/>
</dbReference>
<keyword evidence="2" id="KW-1185">Reference proteome</keyword>
<accession>A0A225D9W6</accession>
<sequence>MLLPCQVVTSGRRLILRLLGWNPHLAIFFRLVDRLRR</sequence>
<reference evidence="2" key="1">
    <citation type="submission" date="2017-06" db="EMBL/GenBank/DDBJ databases">
        <title>Genome analysis of Fimbriiglobus ruber SP5, the first member of the order Planctomycetales with confirmed chitinolytic capability.</title>
        <authorList>
            <person name="Ravin N.V."/>
            <person name="Rakitin A.L."/>
            <person name="Ivanova A.A."/>
            <person name="Beletsky A.V."/>
            <person name="Kulichevskaya I.S."/>
            <person name="Mardanov A.V."/>
            <person name="Dedysh S.N."/>
        </authorList>
    </citation>
    <scope>NUCLEOTIDE SEQUENCE [LARGE SCALE GENOMIC DNA]</scope>
    <source>
        <strain evidence="2">SP5</strain>
    </source>
</reference>
<proteinExistence type="predicted"/>
<comment type="caution">
    <text evidence="1">The sequence shown here is derived from an EMBL/GenBank/DDBJ whole genome shotgun (WGS) entry which is preliminary data.</text>
</comment>
<evidence type="ECO:0000313" key="1">
    <source>
        <dbReference type="EMBL" id="OWK35328.1"/>
    </source>
</evidence>
<evidence type="ECO:0000313" key="2">
    <source>
        <dbReference type="Proteomes" id="UP000214646"/>
    </source>
</evidence>